<evidence type="ECO:0000256" key="2">
    <source>
        <dbReference type="ARBA" id="ARBA00022723"/>
    </source>
</evidence>
<evidence type="ECO:0000256" key="4">
    <source>
        <dbReference type="ARBA" id="ARBA00023014"/>
    </source>
</evidence>
<proteinExistence type="inferred from homology"/>
<dbReference type="InterPro" id="IPR009010">
    <property type="entry name" value="Asp_de-COase-like_dom_sf"/>
</dbReference>
<dbReference type="RefSeq" id="WP_133209023.1">
    <property type="nucleotide sequence ID" value="NZ_SMSE01000001.1"/>
</dbReference>
<dbReference type="SMART" id="SM00926">
    <property type="entry name" value="Molybdop_Fe4S4"/>
    <property type="match status" value="1"/>
</dbReference>
<dbReference type="GO" id="GO:0051536">
    <property type="term" value="F:iron-sulfur cluster binding"/>
    <property type="evidence" value="ECO:0007669"/>
    <property type="project" value="UniProtKB-KW"/>
</dbReference>
<dbReference type="InterPro" id="IPR050612">
    <property type="entry name" value="Prok_Mopterin_Oxidored"/>
</dbReference>
<evidence type="ECO:0000256" key="1">
    <source>
        <dbReference type="ARBA" id="ARBA00010312"/>
    </source>
</evidence>
<dbReference type="OrthoDB" id="9816402at2"/>
<keyword evidence="2" id="KW-0479">Metal-binding</keyword>
<evidence type="ECO:0000256" key="3">
    <source>
        <dbReference type="ARBA" id="ARBA00023004"/>
    </source>
</evidence>
<comment type="similarity">
    <text evidence="1">Belongs to the prokaryotic molybdopterin-containing oxidoreductase family.</text>
</comment>
<dbReference type="Gene3D" id="2.20.25.90">
    <property type="entry name" value="ADC-like domains"/>
    <property type="match status" value="1"/>
</dbReference>
<dbReference type="Gene3D" id="2.40.40.20">
    <property type="match status" value="1"/>
</dbReference>
<reference evidence="7 8" key="1">
    <citation type="submission" date="2019-03" db="EMBL/GenBank/DDBJ databases">
        <title>Seongchinamella monodicae gen. nov., sp. nov., a novel member of the Gammaproteobacteria isolated from a tidal mudflat of beach.</title>
        <authorList>
            <person name="Yang H.G."/>
            <person name="Kang J.W."/>
            <person name="Lee S.D."/>
        </authorList>
    </citation>
    <scope>NUCLEOTIDE SEQUENCE [LARGE SCALE GENOMIC DNA]</scope>
    <source>
        <strain evidence="7 8">GH4-78</strain>
    </source>
</reference>
<dbReference type="EMBL" id="SMSE01000001">
    <property type="protein sequence ID" value="TDG14858.1"/>
    <property type="molecule type" value="Genomic_DNA"/>
</dbReference>
<evidence type="ECO:0000259" key="6">
    <source>
        <dbReference type="PROSITE" id="PS51669"/>
    </source>
</evidence>
<comment type="caution">
    <text evidence="7">The sequence shown here is derived from an EMBL/GenBank/DDBJ whole genome shotgun (WGS) entry which is preliminary data.</text>
</comment>
<dbReference type="Proteomes" id="UP000295554">
    <property type="component" value="Unassembled WGS sequence"/>
</dbReference>
<dbReference type="GO" id="GO:0016491">
    <property type="term" value="F:oxidoreductase activity"/>
    <property type="evidence" value="ECO:0007669"/>
    <property type="project" value="InterPro"/>
</dbReference>
<organism evidence="7 8">
    <name type="scientific">Seongchinamella unica</name>
    <dbReference type="NCBI Taxonomy" id="2547392"/>
    <lineage>
        <taxon>Bacteria</taxon>
        <taxon>Pseudomonadati</taxon>
        <taxon>Pseudomonadota</taxon>
        <taxon>Gammaproteobacteria</taxon>
        <taxon>Cellvibrionales</taxon>
        <taxon>Halieaceae</taxon>
        <taxon>Seongchinamella</taxon>
    </lineage>
</organism>
<dbReference type="InterPro" id="IPR006963">
    <property type="entry name" value="Mopterin_OxRdtase_4Fe-4S_dom"/>
</dbReference>
<sequence length="721" mass="78709">MATEQVKTYCRFCHAYCPMVATVEDNRLIAIGPDTDNEIYGGYTCVKGRQMLEQIYHPQRLERSQKRLPDGSFTAIDSQTAMDEIADRLQTILAKYGPRSIASYNGTYSFQNSAAHGMARAFHAAIGSPNYFTSVTIDQPAKVAIAPARMGWWNAGSHMWSDSDVALVIGNNTLISHFSVPGGVPSFSPANALREGRKRGLKLIVIDPRKSEVAARADLHLQVRPGQDAALLAAIIQVIIREDLYDRAFCAQHTRGLAELDAATRRFSPEAAAAATDIPVAQVYQAARLFAAGPRGSAVTGTGPEMGPHPNLVQHLSLALNAICGRHYRAGERVPNPGVLAPPAPRHAQATSPQPQWLTEGVASRVAPDIHETVVLSPYGPVREMPTALAADEMLTPGEGQIKALICVGGNPLLAWPDQEKTHRALAGLDLLVCIDVKMAATAQMADYVLAPKICLEREDVTLLTDIWYDKPYSQYTPAVVQSRGDEIEEWQIFWELARRMGLELELNGEPVHMGRLPQKLELLQSITRGSRVPIEEIASKPGGHVQDVEDVIALPADPETAGHLQLFPEGLEEELAAAFDDMHVDADGDYPQLLVSRRMKYTHNSTGPEFSLLRAKNSHNPAYMHSSELEKLGIADGDLVEVRSRHGAIPAIAAASDDIKPGVVSMSHSWGGSPDPAQQVDSKVREMGSNTNRLIDNRQHTERYSAMPRLSTVPVRISRP</sequence>
<accession>A0A4R5LUI9</accession>
<keyword evidence="4" id="KW-0411">Iron-sulfur</keyword>
<evidence type="ECO:0000313" key="7">
    <source>
        <dbReference type="EMBL" id="TDG14858.1"/>
    </source>
</evidence>
<dbReference type="Pfam" id="PF04879">
    <property type="entry name" value="Molybdop_Fe4S4"/>
    <property type="match status" value="1"/>
</dbReference>
<keyword evidence="8" id="KW-1185">Reference proteome</keyword>
<dbReference type="InterPro" id="IPR006656">
    <property type="entry name" value="Mopterin_OxRdtase"/>
</dbReference>
<protein>
    <recommendedName>
        <fullName evidence="6">4Fe-4S Mo/W bis-MGD-type domain-containing protein</fullName>
    </recommendedName>
</protein>
<dbReference type="PROSITE" id="PS51669">
    <property type="entry name" value="4FE4S_MOW_BIS_MGD"/>
    <property type="match status" value="1"/>
</dbReference>
<dbReference type="SUPFAM" id="SSF53706">
    <property type="entry name" value="Formate dehydrogenase/DMSO reductase, domains 1-3"/>
    <property type="match status" value="1"/>
</dbReference>
<dbReference type="Pfam" id="PF01568">
    <property type="entry name" value="Molydop_binding"/>
    <property type="match status" value="1"/>
</dbReference>
<dbReference type="Gene3D" id="3.40.228.10">
    <property type="entry name" value="Dimethylsulfoxide Reductase, domain 2"/>
    <property type="match status" value="1"/>
</dbReference>
<name>A0A4R5LUI9_9GAMM</name>
<evidence type="ECO:0000313" key="8">
    <source>
        <dbReference type="Proteomes" id="UP000295554"/>
    </source>
</evidence>
<dbReference type="PANTHER" id="PTHR43742:SF2">
    <property type="entry name" value="ASSIMILATORY NITRATE REDUCTASE CATALYTIC SUBUNIT"/>
    <property type="match status" value="1"/>
</dbReference>
<dbReference type="InterPro" id="IPR006657">
    <property type="entry name" value="MoPterin_dinucl-bd_dom"/>
</dbReference>
<dbReference type="SUPFAM" id="SSF50692">
    <property type="entry name" value="ADC-like"/>
    <property type="match status" value="1"/>
</dbReference>
<feature type="domain" description="4Fe-4S Mo/W bis-MGD-type" evidence="6">
    <location>
        <begin position="3"/>
        <end position="59"/>
    </location>
</feature>
<dbReference type="GO" id="GO:0046872">
    <property type="term" value="F:metal ion binding"/>
    <property type="evidence" value="ECO:0007669"/>
    <property type="project" value="UniProtKB-KW"/>
</dbReference>
<dbReference type="GO" id="GO:0043546">
    <property type="term" value="F:molybdopterin cofactor binding"/>
    <property type="evidence" value="ECO:0007669"/>
    <property type="project" value="InterPro"/>
</dbReference>
<dbReference type="Pfam" id="PF00384">
    <property type="entry name" value="Molybdopterin"/>
    <property type="match status" value="1"/>
</dbReference>
<feature type="region of interest" description="Disordered" evidence="5">
    <location>
        <begin position="335"/>
        <end position="356"/>
    </location>
</feature>
<keyword evidence="3" id="KW-0408">Iron</keyword>
<dbReference type="AlphaFoldDB" id="A0A4R5LUI9"/>
<evidence type="ECO:0000256" key="5">
    <source>
        <dbReference type="SAM" id="MobiDB-lite"/>
    </source>
</evidence>
<gene>
    <name evidence="7" type="ORF">E2F43_01030</name>
</gene>
<dbReference type="Gene3D" id="3.40.50.740">
    <property type="match status" value="1"/>
</dbReference>
<dbReference type="PANTHER" id="PTHR43742">
    <property type="entry name" value="TRIMETHYLAMINE-N-OXIDE REDUCTASE"/>
    <property type="match status" value="1"/>
</dbReference>